<protein>
    <recommendedName>
        <fullName evidence="4 5">Large ribosomal subunit protein uL29</fullName>
    </recommendedName>
</protein>
<accession>F0SJ94</accession>
<feature type="compositionally biased region" description="Polar residues" evidence="6">
    <location>
        <begin position="57"/>
        <end position="68"/>
    </location>
</feature>
<dbReference type="FunFam" id="1.10.287.310:FF:000001">
    <property type="entry name" value="50S ribosomal protein L29"/>
    <property type="match status" value="1"/>
</dbReference>
<gene>
    <name evidence="5" type="primary">rpmC</name>
    <name evidence="7" type="ordered locus">Plabr_2065</name>
</gene>
<dbReference type="RefSeq" id="WP_013628394.1">
    <property type="nucleotide sequence ID" value="NC_015174.1"/>
</dbReference>
<dbReference type="AlphaFoldDB" id="F0SJ94"/>
<evidence type="ECO:0000256" key="5">
    <source>
        <dbReference type="HAMAP-Rule" id="MF_00374"/>
    </source>
</evidence>
<dbReference type="Gene3D" id="1.10.287.310">
    <property type="match status" value="1"/>
</dbReference>
<evidence type="ECO:0000313" key="8">
    <source>
        <dbReference type="Proteomes" id="UP000006860"/>
    </source>
</evidence>
<proteinExistence type="inferred from homology"/>
<dbReference type="SUPFAM" id="SSF46561">
    <property type="entry name" value="Ribosomal protein L29 (L29p)"/>
    <property type="match status" value="1"/>
</dbReference>
<dbReference type="PANTHER" id="PTHR10916">
    <property type="entry name" value="60S RIBOSOMAL PROTEIN L35/50S RIBOSOMAL PROTEIN L29"/>
    <property type="match status" value="1"/>
</dbReference>
<reference evidence="8" key="1">
    <citation type="submission" date="2011-02" db="EMBL/GenBank/DDBJ databases">
        <title>The complete genome of Planctomyces brasiliensis DSM 5305.</title>
        <authorList>
            <person name="Lucas S."/>
            <person name="Copeland A."/>
            <person name="Lapidus A."/>
            <person name="Bruce D."/>
            <person name="Goodwin L."/>
            <person name="Pitluck S."/>
            <person name="Kyrpides N."/>
            <person name="Mavromatis K."/>
            <person name="Pagani I."/>
            <person name="Ivanova N."/>
            <person name="Ovchinnikova G."/>
            <person name="Lu M."/>
            <person name="Detter J.C."/>
            <person name="Han C."/>
            <person name="Land M."/>
            <person name="Hauser L."/>
            <person name="Markowitz V."/>
            <person name="Cheng J.-F."/>
            <person name="Hugenholtz P."/>
            <person name="Woyke T."/>
            <person name="Wu D."/>
            <person name="Tindall B."/>
            <person name="Pomrenke H.G."/>
            <person name="Brambilla E."/>
            <person name="Klenk H.-P."/>
            <person name="Eisen J.A."/>
        </authorList>
    </citation>
    <scope>NUCLEOTIDE SEQUENCE [LARGE SCALE GENOMIC DNA]</scope>
    <source>
        <strain evidence="8">ATCC 49424 / DSM 5305 / JCM 21570 / IAM 15109 / NBRC 103401 / IFAM 1448</strain>
    </source>
</reference>
<sequence>MSKPAELRELSDEQLNFTLQETQKQLFELQFQAATEKLDTPSRKKELRREIARIKTIQHQRSAANGETQAPAAEQQA</sequence>
<keyword evidence="3 5" id="KW-0687">Ribonucleoprotein</keyword>
<dbReference type="Proteomes" id="UP000006860">
    <property type="component" value="Chromosome"/>
</dbReference>
<dbReference type="NCBIfam" id="TIGR00012">
    <property type="entry name" value="L29"/>
    <property type="match status" value="1"/>
</dbReference>
<evidence type="ECO:0000256" key="1">
    <source>
        <dbReference type="ARBA" id="ARBA00009254"/>
    </source>
</evidence>
<dbReference type="GO" id="GO:0006412">
    <property type="term" value="P:translation"/>
    <property type="evidence" value="ECO:0007669"/>
    <property type="project" value="UniProtKB-UniRule"/>
</dbReference>
<evidence type="ECO:0000256" key="2">
    <source>
        <dbReference type="ARBA" id="ARBA00022980"/>
    </source>
</evidence>
<dbReference type="HAMAP" id="MF_00374">
    <property type="entry name" value="Ribosomal_uL29"/>
    <property type="match status" value="1"/>
</dbReference>
<evidence type="ECO:0000256" key="4">
    <source>
        <dbReference type="ARBA" id="ARBA00035204"/>
    </source>
</evidence>
<dbReference type="InterPro" id="IPR001854">
    <property type="entry name" value="Ribosomal_uL29"/>
</dbReference>
<organism evidence="7 8">
    <name type="scientific">Rubinisphaera brasiliensis (strain ATCC 49424 / DSM 5305 / JCM 21570 / IAM 15109 / NBRC 103401 / IFAM 1448)</name>
    <name type="common">Planctomyces brasiliensis</name>
    <dbReference type="NCBI Taxonomy" id="756272"/>
    <lineage>
        <taxon>Bacteria</taxon>
        <taxon>Pseudomonadati</taxon>
        <taxon>Planctomycetota</taxon>
        <taxon>Planctomycetia</taxon>
        <taxon>Planctomycetales</taxon>
        <taxon>Planctomycetaceae</taxon>
        <taxon>Rubinisphaera</taxon>
    </lineage>
</organism>
<evidence type="ECO:0000256" key="3">
    <source>
        <dbReference type="ARBA" id="ARBA00023274"/>
    </source>
</evidence>
<dbReference type="InterPro" id="IPR050063">
    <property type="entry name" value="Ribosomal_protein_uL29"/>
</dbReference>
<feature type="region of interest" description="Disordered" evidence="6">
    <location>
        <begin position="56"/>
        <end position="77"/>
    </location>
</feature>
<dbReference type="eggNOG" id="COG0255">
    <property type="taxonomic scope" value="Bacteria"/>
</dbReference>
<keyword evidence="8" id="KW-1185">Reference proteome</keyword>
<dbReference type="GO" id="GO:0022625">
    <property type="term" value="C:cytosolic large ribosomal subunit"/>
    <property type="evidence" value="ECO:0007669"/>
    <property type="project" value="TreeGrafter"/>
</dbReference>
<dbReference type="Pfam" id="PF00831">
    <property type="entry name" value="Ribosomal_L29"/>
    <property type="match status" value="1"/>
</dbReference>
<dbReference type="CDD" id="cd00427">
    <property type="entry name" value="Ribosomal_L29_HIP"/>
    <property type="match status" value="1"/>
</dbReference>
<dbReference type="PANTHER" id="PTHR10916:SF0">
    <property type="entry name" value="LARGE RIBOSOMAL SUBUNIT PROTEIN UL29C"/>
    <property type="match status" value="1"/>
</dbReference>
<evidence type="ECO:0000256" key="6">
    <source>
        <dbReference type="SAM" id="MobiDB-lite"/>
    </source>
</evidence>
<dbReference type="GO" id="GO:0003735">
    <property type="term" value="F:structural constituent of ribosome"/>
    <property type="evidence" value="ECO:0007669"/>
    <property type="project" value="InterPro"/>
</dbReference>
<dbReference type="KEGG" id="pbs:Plabr_2065"/>
<dbReference type="InterPro" id="IPR036049">
    <property type="entry name" value="Ribosomal_uL29_sf"/>
</dbReference>
<name>F0SJ94_RUBBR</name>
<comment type="similarity">
    <text evidence="1 5">Belongs to the universal ribosomal protein uL29 family.</text>
</comment>
<dbReference type="OrthoDB" id="9815192at2"/>
<dbReference type="HOGENOM" id="CLU_158491_3_2_0"/>
<dbReference type="STRING" id="756272.Plabr_2065"/>
<keyword evidence="2 5" id="KW-0689">Ribosomal protein</keyword>
<evidence type="ECO:0000313" key="7">
    <source>
        <dbReference type="EMBL" id="ADY59669.1"/>
    </source>
</evidence>
<dbReference type="EMBL" id="CP002546">
    <property type="protein sequence ID" value="ADY59669.1"/>
    <property type="molecule type" value="Genomic_DNA"/>
</dbReference>